<dbReference type="GeneID" id="12450171"/>
<keyword evidence="1" id="KW-1133">Transmembrane helix</keyword>
<reference evidence="3 4" key="1">
    <citation type="submission" date="2018-01" db="EMBL/GenBank/DDBJ databases">
        <title>Metagenomic assembled genomes from two thermal pools in the Uzon Caldera, Kamchatka, Russia.</title>
        <authorList>
            <person name="Wilkins L."/>
            <person name="Ettinger C."/>
        </authorList>
    </citation>
    <scope>NUCLEOTIDE SEQUENCE [LARGE SCALE GENOMIC DNA]</scope>
    <source>
        <strain evidence="3">ZAV-06</strain>
    </source>
</reference>
<sequence length="97" mass="11188">MEKLINKIKNFFSFIKYFLPEYSKMNAIQSIEKEYSEYLSVFLLLVFGGMIGMPSPPSSVTIRILPMALDELKFLQNKGRRVDDTLGDIIDAINFED</sequence>
<dbReference type="Proteomes" id="UP000237153">
    <property type="component" value="Unassembled WGS sequence"/>
</dbReference>
<comment type="caution">
    <text evidence="3">The sequence shown here is derived from an EMBL/GenBank/DDBJ whole genome shotgun (WGS) entry which is preliminary data.</text>
</comment>
<reference evidence="2" key="2">
    <citation type="journal article" date="2020" name="mSystems">
        <title>Genome- and Community-Level Interaction Insights into Carbon Utilization and Element Cycling Functions of Hydrothermarchaeota in Hydrothermal Sediment.</title>
        <authorList>
            <person name="Zhou Z."/>
            <person name="Liu Y."/>
            <person name="Xu W."/>
            <person name="Pan J."/>
            <person name="Luo Z.H."/>
            <person name="Li M."/>
        </authorList>
    </citation>
    <scope>NUCLEOTIDE SEQUENCE [LARGE SCALE GENOMIC DNA]</scope>
    <source>
        <strain evidence="2">SpSt-1261</strain>
    </source>
</reference>
<evidence type="ECO:0000313" key="3">
    <source>
        <dbReference type="EMBL" id="PMB75599.1"/>
    </source>
</evidence>
<dbReference type="GO" id="GO:0016740">
    <property type="term" value="F:transferase activity"/>
    <property type="evidence" value="ECO:0007669"/>
    <property type="project" value="UniProtKB-KW"/>
</dbReference>
<dbReference type="EMBL" id="PNIM01000010">
    <property type="protein sequence ID" value="PMB75599.1"/>
    <property type="molecule type" value="Genomic_DNA"/>
</dbReference>
<keyword evidence="1" id="KW-0812">Transmembrane</keyword>
<dbReference type="InterPro" id="IPR058303">
    <property type="entry name" value="DUF7990"/>
</dbReference>
<dbReference type="RefSeq" id="WP_014558215.1">
    <property type="nucleotide sequence ID" value="NZ_DSFH01000048.1"/>
</dbReference>
<dbReference type="Proteomes" id="UP000886076">
    <property type="component" value="Unassembled WGS sequence"/>
</dbReference>
<accession>A0A2J6N2R2</accession>
<proteinExistence type="predicted"/>
<feature type="transmembrane region" description="Helical" evidence="1">
    <location>
        <begin position="35"/>
        <end position="53"/>
    </location>
</feature>
<evidence type="ECO:0000256" key="1">
    <source>
        <dbReference type="SAM" id="Phobius"/>
    </source>
</evidence>
<gene>
    <name evidence="3" type="ORF">C0188_02455</name>
    <name evidence="2" type="ORF">ENO39_03465</name>
</gene>
<name>A0A2J6N2R2_9CREN</name>
<dbReference type="AlphaFoldDB" id="A0A2J6N2R2"/>
<dbReference type="EMBL" id="DSFH01000048">
    <property type="protein sequence ID" value="HEW64096.1"/>
    <property type="molecule type" value="Genomic_DNA"/>
</dbReference>
<protein>
    <submittedName>
        <fullName evidence="3">Acetate CoA-transferase subunit alpha</fullName>
    </submittedName>
</protein>
<dbReference type="Pfam" id="PF25952">
    <property type="entry name" value="DUF7990"/>
    <property type="match status" value="1"/>
</dbReference>
<organism evidence="3 4">
    <name type="scientific">Fervidicoccus fontis</name>
    <dbReference type="NCBI Taxonomy" id="683846"/>
    <lineage>
        <taxon>Archaea</taxon>
        <taxon>Thermoproteota</taxon>
        <taxon>Thermoprotei</taxon>
        <taxon>Fervidicoccales</taxon>
        <taxon>Fervidicoccaceae</taxon>
        <taxon>Fervidicoccus</taxon>
    </lineage>
</organism>
<evidence type="ECO:0000313" key="2">
    <source>
        <dbReference type="EMBL" id="HEW64096.1"/>
    </source>
</evidence>
<keyword evidence="3" id="KW-0808">Transferase</keyword>
<evidence type="ECO:0000313" key="4">
    <source>
        <dbReference type="Proteomes" id="UP000237153"/>
    </source>
</evidence>
<keyword evidence="1" id="KW-0472">Membrane</keyword>